<sequence>MHGQQTISDMIHVGRCLTFYCPIFNLTYWLTMHALPVILCHTINMVAILKAFVAFDKIVMVIRERMRDAKIFISCTTINSPFYVDVLRSVGEHHCLPTND</sequence>
<reference evidence="2" key="1">
    <citation type="submission" date="2021-01" db="EMBL/GenBank/DDBJ databases">
        <authorList>
            <person name="Corre E."/>
            <person name="Pelletier E."/>
            <person name="Niang G."/>
            <person name="Scheremetjew M."/>
            <person name="Finn R."/>
            <person name="Kale V."/>
            <person name="Holt S."/>
            <person name="Cochrane G."/>
            <person name="Meng A."/>
            <person name="Brown T."/>
            <person name="Cohen L."/>
        </authorList>
    </citation>
    <scope>NUCLEOTIDE SEQUENCE</scope>
    <source>
        <strain evidence="2">Pop2</strain>
    </source>
</reference>
<gene>
    <name evidence="2" type="ORF">DBRI1063_LOCUS9900</name>
</gene>
<name>A0A7S2ECR2_9STRA</name>
<evidence type="ECO:0000256" key="1">
    <source>
        <dbReference type="SAM" id="Phobius"/>
    </source>
</evidence>
<evidence type="ECO:0000313" key="2">
    <source>
        <dbReference type="EMBL" id="CAD9327823.1"/>
    </source>
</evidence>
<dbReference type="AlphaFoldDB" id="A0A7S2ECR2"/>
<protein>
    <submittedName>
        <fullName evidence="2">Uncharacterized protein</fullName>
    </submittedName>
</protein>
<organism evidence="2">
    <name type="scientific">Ditylum brightwellii</name>
    <dbReference type="NCBI Taxonomy" id="49249"/>
    <lineage>
        <taxon>Eukaryota</taxon>
        <taxon>Sar</taxon>
        <taxon>Stramenopiles</taxon>
        <taxon>Ochrophyta</taxon>
        <taxon>Bacillariophyta</taxon>
        <taxon>Mediophyceae</taxon>
        <taxon>Lithodesmiophycidae</taxon>
        <taxon>Lithodesmiales</taxon>
        <taxon>Lithodesmiaceae</taxon>
        <taxon>Ditylum</taxon>
    </lineage>
</organism>
<proteinExistence type="predicted"/>
<keyword evidence="1" id="KW-0812">Transmembrane</keyword>
<keyword evidence="1" id="KW-0472">Membrane</keyword>
<accession>A0A7S2ECR2</accession>
<keyword evidence="1" id="KW-1133">Transmembrane helix</keyword>
<dbReference type="EMBL" id="HBGN01015424">
    <property type="protein sequence ID" value="CAD9327823.1"/>
    <property type="molecule type" value="Transcribed_RNA"/>
</dbReference>
<feature type="transmembrane region" description="Helical" evidence="1">
    <location>
        <begin position="34"/>
        <end position="55"/>
    </location>
</feature>